<organism evidence="1 2">
    <name type="scientific">Clathrospora elynae</name>
    <dbReference type="NCBI Taxonomy" id="706981"/>
    <lineage>
        <taxon>Eukaryota</taxon>
        <taxon>Fungi</taxon>
        <taxon>Dikarya</taxon>
        <taxon>Ascomycota</taxon>
        <taxon>Pezizomycotina</taxon>
        <taxon>Dothideomycetes</taxon>
        <taxon>Pleosporomycetidae</taxon>
        <taxon>Pleosporales</taxon>
        <taxon>Diademaceae</taxon>
        <taxon>Clathrospora</taxon>
    </lineage>
</organism>
<reference evidence="1" key="1">
    <citation type="journal article" date="2020" name="Stud. Mycol.">
        <title>101 Dothideomycetes genomes: a test case for predicting lifestyles and emergence of pathogens.</title>
        <authorList>
            <person name="Haridas S."/>
            <person name="Albert R."/>
            <person name="Binder M."/>
            <person name="Bloem J."/>
            <person name="Labutti K."/>
            <person name="Salamov A."/>
            <person name="Andreopoulos B."/>
            <person name="Baker S."/>
            <person name="Barry K."/>
            <person name="Bills G."/>
            <person name="Bluhm B."/>
            <person name="Cannon C."/>
            <person name="Castanera R."/>
            <person name="Culley D."/>
            <person name="Daum C."/>
            <person name="Ezra D."/>
            <person name="Gonzalez J."/>
            <person name="Henrissat B."/>
            <person name="Kuo A."/>
            <person name="Liang C."/>
            <person name="Lipzen A."/>
            <person name="Lutzoni F."/>
            <person name="Magnuson J."/>
            <person name="Mondo S."/>
            <person name="Nolan M."/>
            <person name="Ohm R."/>
            <person name="Pangilinan J."/>
            <person name="Park H.-J."/>
            <person name="Ramirez L."/>
            <person name="Alfaro M."/>
            <person name="Sun H."/>
            <person name="Tritt A."/>
            <person name="Yoshinaga Y."/>
            <person name="Zwiers L.-H."/>
            <person name="Turgeon B."/>
            <person name="Goodwin S."/>
            <person name="Spatafora J."/>
            <person name="Crous P."/>
            <person name="Grigoriev I."/>
        </authorList>
    </citation>
    <scope>NUCLEOTIDE SEQUENCE</scope>
    <source>
        <strain evidence="1">CBS 161.51</strain>
    </source>
</reference>
<dbReference type="EMBL" id="ML976003">
    <property type="protein sequence ID" value="KAF1946501.1"/>
    <property type="molecule type" value="Genomic_DNA"/>
</dbReference>
<dbReference type="AlphaFoldDB" id="A0A6A5T1K5"/>
<proteinExistence type="predicted"/>
<keyword evidence="2" id="KW-1185">Reference proteome</keyword>
<name>A0A6A5T1K5_9PLEO</name>
<gene>
    <name evidence="1" type="ORF">EJ02DRAFT_235361</name>
</gene>
<sequence>MGMTQRFSVVHCVSTTLSSPTMLCVINATATAQRRARGTPLLRLIGSAVRIMSRHHARICHLGVGVDSMQCLRKSGDFSCNLPLINRLAIAVESRMCRSKPPDTRTGTAKSRWRCKSGRRVLFKKYHMLCKRLALLLRHDSNRLPSKTSRPDVTIA</sequence>
<protein>
    <submittedName>
        <fullName evidence="1">Uncharacterized protein</fullName>
    </submittedName>
</protein>
<accession>A0A6A5T1K5</accession>
<evidence type="ECO:0000313" key="2">
    <source>
        <dbReference type="Proteomes" id="UP000800038"/>
    </source>
</evidence>
<dbReference type="Proteomes" id="UP000800038">
    <property type="component" value="Unassembled WGS sequence"/>
</dbReference>
<evidence type="ECO:0000313" key="1">
    <source>
        <dbReference type="EMBL" id="KAF1946501.1"/>
    </source>
</evidence>